<evidence type="ECO:0000256" key="3">
    <source>
        <dbReference type="ARBA" id="ARBA00012438"/>
    </source>
</evidence>
<dbReference type="InterPro" id="IPR050351">
    <property type="entry name" value="BphY/WalK/GraS-like"/>
</dbReference>
<dbReference type="EMBL" id="AP012273">
    <property type="protein sequence ID" value="BAO44512.1"/>
    <property type="molecule type" value="Genomic_DNA"/>
</dbReference>
<proteinExistence type="predicted"/>
<dbReference type="GO" id="GO:0016036">
    <property type="term" value="P:cellular response to phosphate starvation"/>
    <property type="evidence" value="ECO:0007669"/>
    <property type="project" value="TreeGrafter"/>
</dbReference>
<evidence type="ECO:0000256" key="11">
    <source>
        <dbReference type="ARBA" id="ARBA00023136"/>
    </source>
</evidence>
<dbReference type="EC" id="2.7.13.3" evidence="3"/>
<evidence type="ECO:0000256" key="2">
    <source>
        <dbReference type="ARBA" id="ARBA00004236"/>
    </source>
</evidence>
<dbReference type="InterPro" id="IPR003661">
    <property type="entry name" value="HisK_dim/P_dom"/>
</dbReference>
<keyword evidence="16" id="KW-1185">Reference proteome</keyword>
<gene>
    <name evidence="15" type="ORF">TBH_C1595</name>
</gene>
<dbReference type="Gene3D" id="3.30.565.10">
    <property type="entry name" value="Histidine kinase-like ATPase, C-terminal domain"/>
    <property type="match status" value="1"/>
</dbReference>
<dbReference type="SUPFAM" id="SSF47384">
    <property type="entry name" value="Homodimeric domain of signal transducing histidine kinase"/>
    <property type="match status" value="1"/>
</dbReference>
<dbReference type="Gene3D" id="1.10.287.130">
    <property type="match status" value="1"/>
</dbReference>
<organism evidence="15 16">
    <name type="scientific">Thiolapillus brandeum</name>
    <dbReference type="NCBI Taxonomy" id="1076588"/>
    <lineage>
        <taxon>Bacteria</taxon>
        <taxon>Pseudomonadati</taxon>
        <taxon>Pseudomonadota</taxon>
        <taxon>Gammaproteobacteria</taxon>
        <taxon>Chromatiales</taxon>
        <taxon>Sedimenticolaceae</taxon>
        <taxon>Thiolapillus</taxon>
    </lineage>
</organism>
<dbReference type="InterPro" id="IPR003594">
    <property type="entry name" value="HATPase_dom"/>
</dbReference>
<keyword evidence="12" id="KW-0812">Transmembrane</keyword>
<comment type="subcellular location">
    <subcellularLocation>
        <location evidence="2">Cell membrane</location>
    </subcellularLocation>
</comment>
<keyword evidence="4" id="KW-1003">Cell membrane</keyword>
<dbReference type="GO" id="GO:0000155">
    <property type="term" value="F:phosphorelay sensor kinase activity"/>
    <property type="evidence" value="ECO:0007669"/>
    <property type="project" value="InterPro"/>
</dbReference>
<evidence type="ECO:0000256" key="12">
    <source>
        <dbReference type="SAM" id="Phobius"/>
    </source>
</evidence>
<dbReference type="PROSITE" id="PS50885">
    <property type="entry name" value="HAMP"/>
    <property type="match status" value="1"/>
</dbReference>
<dbReference type="SUPFAM" id="SSF55874">
    <property type="entry name" value="ATPase domain of HSP90 chaperone/DNA topoisomerase II/histidine kinase"/>
    <property type="match status" value="1"/>
</dbReference>
<dbReference type="SMART" id="SM00388">
    <property type="entry name" value="HisKA"/>
    <property type="match status" value="1"/>
</dbReference>
<dbReference type="CDD" id="cd00075">
    <property type="entry name" value="HATPase"/>
    <property type="match status" value="1"/>
</dbReference>
<dbReference type="KEGG" id="tbn:TBH_C1595"/>
<dbReference type="InterPro" id="IPR005467">
    <property type="entry name" value="His_kinase_dom"/>
</dbReference>
<dbReference type="Gene3D" id="6.10.340.10">
    <property type="match status" value="1"/>
</dbReference>
<dbReference type="CDD" id="cd06225">
    <property type="entry name" value="HAMP"/>
    <property type="match status" value="1"/>
</dbReference>
<accession>A0A7U6JI62</accession>
<dbReference type="PRINTS" id="PR00344">
    <property type="entry name" value="BCTRLSENSOR"/>
</dbReference>
<evidence type="ECO:0000256" key="10">
    <source>
        <dbReference type="ARBA" id="ARBA00023012"/>
    </source>
</evidence>
<evidence type="ECO:0000256" key="9">
    <source>
        <dbReference type="ARBA" id="ARBA00022840"/>
    </source>
</evidence>
<dbReference type="PROSITE" id="PS50109">
    <property type="entry name" value="HIS_KIN"/>
    <property type="match status" value="1"/>
</dbReference>
<comment type="catalytic activity">
    <reaction evidence="1">
        <text>ATP + protein L-histidine = ADP + protein N-phospho-L-histidine.</text>
        <dbReference type="EC" id="2.7.13.3"/>
    </reaction>
</comment>
<evidence type="ECO:0000256" key="5">
    <source>
        <dbReference type="ARBA" id="ARBA00022553"/>
    </source>
</evidence>
<evidence type="ECO:0000256" key="6">
    <source>
        <dbReference type="ARBA" id="ARBA00022679"/>
    </source>
</evidence>
<keyword evidence="7" id="KW-0547">Nucleotide-binding</keyword>
<name>A0A7U6JI62_9GAMM</name>
<keyword evidence="9" id="KW-0067">ATP-binding</keyword>
<feature type="domain" description="Histidine kinase" evidence="13">
    <location>
        <begin position="274"/>
        <end position="493"/>
    </location>
</feature>
<keyword evidence="11 12" id="KW-0472">Membrane</keyword>
<dbReference type="GO" id="GO:0005886">
    <property type="term" value="C:plasma membrane"/>
    <property type="evidence" value="ECO:0007669"/>
    <property type="project" value="UniProtKB-SubCell"/>
</dbReference>
<dbReference type="GO" id="GO:0004721">
    <property type="term" value="F:phosphoprotein phosphatase activity"/>
    <property type="evidence" value="ECO:0007669"/>
    <property type="project" value="TreeGrafter"/>
</dbReference>
<dbReference type="Pfam" id="PF00512">
    <property type="entry name" value="HisKA"/>
    <property type="match status" value="1"/>
</dbReference>
<evidence type="ECO:0000256" key="7">
    <source>
        <dbReference type="ARBA" id="ARBA00022741"/>
    </source>
</evidence>
<protein>
    <recommendedName>
        <fullName evidence="3">histidine kinase</fullName>
        <ecNumber evidence="3">2.7.13.3</ecNumber>
    </recommendedName>
</protein>
<dbReference type="FunFam" id="3.30.565.10:FF:000006">
    <property type="entry name" value="Sensor histidine kinase WalK"/>
    <property type="match status" value="1"/>
</dbReference>
<dbReference type="PANTHER" id="PTHR45453">
    <property type="entry name" value="PHOSPHATE REGULON SENSOR PROTEIN PHOR"/>
    <property type="match status" value="1"/>
</dbReference>
<dbReference type="InterPro" id="IPR036890">
    <property type="entry name" value="HATPase_C_sf"/>
</dbReference>
<evidence type="ECO:0000313" key="15">
    <source>
        <dbReference type="EMBL" id="BAO44512.1"/>
    </source>
</evidence>
<dbReference type="Proteomes" id="UP000031631">
    <property type="component" value="Chromosome"/>
</dbReference>
<evidence type="ECO:0000259" key="14">
    <source>
        <dbReference type="PROSITE" id="PS50885"/>
    </source>
</evidence>
<dbReference type="PANTHER" id="PTHR45453:SF1">
    <property type="entry name" value="PHOSPHATE REGULON SENSOR PROTEIN PHOR"/>
    <property type="match status" value="1"/>
</dbReference>
<dbReference type="SMART" id="SM00304">
    <property type="entry name" value="HAMP"/>
    <property type="match status" value="1"/>
</dbReference>
<evidence type="ECO:0000256" key="4">
    <source>
        <dbReference type="ARBA" id="ARBA00022475"/>
    </source>
</evidence>
<keyword evidence="5" id="KW-0597">Phosphoprotein</keyword>
<feature type="transmembrane region" description="Helical" evidence="12">
    <location>
        <begin position="180"/>
        <end position="204"/>
    </location>
</feature>
<dbReference type="InterPro" id="IPR004358">
    <property type="entry name" value="Sig_transdc_His_kin-like_C"/>
</dbReference>
<dbReference type="GO" id="GO:0005524">
    <property type="term" value="F:ATP binding"/>
    <property type="evidence" value="ECO:0007669"/>
    <property type="project" value="UniProtKB-KW"/>
</dbReference>
<dbReference type="FunFam" id="1.10.287.130:FF:000008">
    <property type="entry name" value="Two-component sensor histidine kinase"/>
    <property type="match status" value="1"/>
</dbReference>
<dbReference type="AlphaFoldDB" id="A0A7U6JI62"/>
<dbReference type="InterPro" id="IPR003660">
    <property type="entry name" value="HAMP_dom"/>
</dbReference>
<dbReference type="Pfam" id="PF02518">
    <property type="entry name" value="HATPase_c"/>
    <property type="match status" value="1"/>
</dbReference>
<feature type="domain" description="HAMP" evidence="14">
    <location>
        <begin position="201"/>
        <end position="259"/>
    </location>
</feature>
<dbReference type="InterPro" id="IPR036097">
    <property type="entry name" value="HisK_dim/P_sf"/>
</dbReference>
<keyword evidence="10" id="KW-0902">Two-component regulatory system</keyword>
<keyword evidence="6" id="KW-0808">Transferase</keyword>
<evidence type="ECO:0000256" key="1">
    <source>
        <dbReference type="ARBA" id="ARBA00000085"/>
    </source>
</evidence>
<evidence type="ECO:0000313" key="16">
    <source>
        <dbReference type="Proteomes" id="UP000031631"/>
    </source>
</evidence>
<dbReference type="Pfam" id="PF00672">
    <property type="entry name" value="HAMP"/>
    <property type="match status" value="1"/>
</dbReference>
<keyword evidence="8 15" id="KW-0418">Kinase</keyword>
<sequence>MIQPSSLYGKMAALLFLLMLILGGAFFWLLNYTSSAYQQEVMQKLNVDLAQHLVESDSLLTDGKVNQKALEHLFHLLMVINPSIEVYLLDPHGKVLAYSAPEGKVVRNRVSLAPLQHFISGNAEYPLKGDDPRSTRGNKVFSASPIKRDGRLQGYLYVILGSEAYDGIAKRIAGSYALRVAAGLLLTALIISLLFGLGGFAFITRRLRLLAKIMQNVSPGKAARDREWYPERDTRRPDEIEILGRSFNEMAQRIDRQMQALTRNDAQRREMIANISHDLRTPLTSLHGYLETLLLKDTQLDAQDRQRYLHIANTQSHQLIRLVSELFELAKLDSCEAMINIEAFSLAELVQDVVNKFQLKAREKRIKLLVECPSSLPFAYGDIGLIQRVLDNLIENALQHTPENGQVRVSLTSDRRNIMVEISDTGCGIPGEALPHIFDRFYRLDKSRQTGPQHAGLGLAIAKRILELHNGRIWARSRLNEGTTFGFQFASQPFGNL</sequence>
<dbReference type="SMART" id="SM00387">
    <property type="entry name" value="HATPase_c"/>
    <property type="match status" value="1"/>
</dbReference>
<evidence type="ECO:0000256" key="8">
    <source>
        <dbReference type="ARBA" id="ARBA00022777"/>
    </source>
</evidence>
<evidence type="ECO:0000259" key="13">
    <source>
        <dbReference type="PROSITE" id="PS50109"/>
    </source>
</evidence>
<keyword evidence="12" id="KW-1133">Transmembrane helix</keyword>
<dbReference type="CDD" id="cd00082">
    <property type="entry name" value="HisKA"/>
    <property type="match status" value="1"/>
</dbReference>
<reference evidence="15 16" key="1">
    <citation type="journal article" date="2014" name="PLoS ONE">
        <title>Physiological and genomic features of a novel sulfur-oxidizing gammaproteobacterium belonging to a previously uncultivated symbiotic lineage isolated from a hydrothermal vent.</title>
        <authorList>
            <person name="Nunoura T."/>
            <person name="Takaki Y."/>
            <person name="Kazama H."/>
            <person name="Kakuta J."/>
            <person name="Shimamura S."/>
            <person name="Makita H."/>
            <person name="Hirai M."/>
            <person name="Miyazaki M."/>
            <person name="Takai K."/>
        </authorList>
    </citation>
    <scope>NUCLEOTIDE SEQUENCE [LARGE SCALE GENOMIC DNA]</scope>
    <source>
        <strain evidence="15 16">Hiromi1</strain>
    </source>
</reference>